<dbReference type="GO" id="GO:0046872">
    <property type="term" value="F:metal ion binding"/>
    <property type="evidence" value="ECO:0007669"/>
    <property type="project" value="UniProtKB-KW"/>
</dbReference>
<gene>
    <name evidence="5" type="ORF">E0485_21900</name>
</gene>
<dbReference type="Proteomes" id="UP000295418">
    <property type="component" value="Unassembled WGS sequence"/>
</dbReference>
<evidence type="ECO:0000256" key="1">
    <source>
        <dbReference type="ARBA" id="ARBA00022723"/>
    </source>
</evidence>
<dbReference type="PANTHER" id="PTHR43432:SF5">
    <property type="entry name" value="ELP3_MIAA_NIFB-LIKE RADICAL SAM CORE DOMAIN-CONTAINING PROTEIN"/>
    <property type="match status" value="1"/>
</dbReference>
<evidence type="ECO:0000313" key="5">
    <source>
        <dbReference type="EMBL" id="TCZ72862.1"/>
    </source>
</evidence>
<evidence type="ECO:0000259" key="4">
    <source>
        <dbReference type="SMART" id="SM00729"/>
    </source>
</evidence>
<organism evidence="5 6">
    <name type="scientific">Paenibacillus albiflavus</name>
    <dbReference type="NCBI Taxonomy" id="2545760"/>
    <lineage>
        <taxon>Bacteria</taxon>
        <taxon>Bacillati</taxon>
        <taxon>Bacillota</taxon>
        <taxon>Bacilli</taxon>
        <taxon>Bacillales</taxon>
        <taxon>Paenibacillaceae</taxon>
        <taxon>Paenibacillus</taxon>
    </lineage>
</organism>
<keyword evidence="6" id="KW-1185">Reference proteome</keyword>
<proteinExistence type="predicted"/>
<dbReference type="InterPro" id="IPR006638">
    <property type="entry name" value="Elp3/MiaA/NifB-like_rSAM"/>
</dbReference>
<keyword evidence="3" id="KW-0411">Iron-sulfur</keyword>
<dbReference type="SUPFAM" id="SSF102114">
    <property type="entry name" value="Radical SAM enzymes"/>
    <property type="match status" value="1"/>
</dbReference>
<dbReference type="SFLD" id="SFLDG01084">
    <property type="entry name" value="Uncharacterised_Radical_SAM_Su"/>
    <property type="match status" value="1"/>
</dbReference>
<sequence>MEFIPAKSMIFKNKDTSWFGIDYTMNIYKGCCHGCIYCDSRSDCYGIDQFDIVRAKENAPQLVQHELKHKRQTGVIGTGSMSDPYNPFERKYGLTRSTLEFIHANKFGVAIATKSDLITRDIDLLSRIKKHSPVIAKLSITSCDDELCQLIEPHVAPSSKRFAAIEQLASQDIFTGVLMMPILPFIEDNEDNIRGIIKLAKQCGAKFIYPAFGMTLRANQRDWYFDKLDRHFPHLKDKYIKQYGHAYECPSPHAHKLWSMFTKECNKLGILYQMKDIIHAYKNSYQDQQLSFF</sequence>
<dbReference type="SFLD" id="SFLDS00029">
    <property type="entry name" value="Radical_SAM"/>
    <property type="match status" value="1"/>
</dbReference>
<feature type="domain" description="Elp3/MiaA/NifB-like radical SAM core" evidence="4">
    <location>
        <begin position="21"/>
        <end position="233"/>
    </location>
</feature>
<reference evidence="5 6" key="1">
    <citation type="submission" date="2019-03" db="EMBL/GenBank/DDBJ databases">
        <authorList>
            <person name="Kim M.K.M."/>
        </authorList>
    </citation>
    <scope>NUCLEOTIDE SEQUENCE [LARGE SCALE GENOMIC DNA]</scope>
    <source>
        <strain evidence="5 6">18JY21-1</strain>
    </source>
</reference>
<keyword evidence="2" id="KW-0408">Iron</keyword>
<dbReference type="InterPro" id="IPR058240">
    <property type="entry name" value="rSAM_sf"/>
</dbReference>
<evidence type="ECO:0000313" key="6">
    <source>
        <dbReference type="Proteomes" id="UP000295418"/>
    </source>
</evidence>
<accession>A0A4V2WMV6</accession>
<dbReference type="GO" id="GO:0003824">
    <property type="term" value="F:catalytic activity"/>
    <property type="evidence" value="ECO:0007669"/>
    <property type="project" value="InterPro"/>
</dbReference>
<evidence type="ECO:0000256" key="2">
    <source>
        <dbReference type="ARBA" id="ARBA00023004"/>
    </source>
</evidence>
<dbReference type="SMART" id="SM00729">
    <property type="entry name" value="Elp3"/>
    <property type="match status" value="1"/>
</dbReference>
<dbReference type="Pfam" id="PF04055">
    <property type="entry name" value="Radical_SAM"/>
    <property type="match status" value="1"/>
</dbReference>
<protein>
    <submittedName>
        <fullName evidence="5">Radical SAM protein</fullName>
    </submittedName>
</protein>
<dbReference type="EMBL" id="SKFG01000036">
    <property type="protein sequence ID" value="TCZ72862.1"/>
    <property type="molecule type" value="Genomic_DNA"/>
</dbReference>
<dbReference type="AlphaFoldDB" id="A0A4V2WMV6"/>
<dbReference type="Gene3D" id="3.80.30.30">
    <property type="match status" value="1"/>
</dbReference>
<dbReference type="GO" id="GO:0051536">
    <property type="term" value="F:iron-sulfur cluster binding"/>
    <property type="evidence" value="ECO:0007669"/>
    <property type="project" value="UniProtKB-KW"/>
</dbReference>
<dbReference type="PANTHER" id="PTHR43432">
    <property type="entry name" value="SLR0285 PROTEIN"/>
    <property type="match status" value="1"/>
</dbReference>
<comment type="caution">
    <text evidence="5">The sequence shown here is derived from an EMBL/GenBank/DDBJ whole genome shotgun (WGS) entry which is preliminary data.</text>
</comment>
<keyword evidence="1" id="KW-0479">Metal-binding</keyword>
<dbReference type="RefSeq" id="WP_132420195.1">
    <property type="nucleotide sequence ID" value="NZ_SKFG01000036.1"/>
</dbReference>
<dbReference type="InterPro" id="IPR007197">
    <property type="entry name" value="rSAM"/>
</dbReference>
<dbReference type="CDD" id="cd01335">
    <property type="entry name" value="Radical_SAM"/>
    <property type="match status" value="1"/>
</dbReference>
<name>A0A4V2WMV6_9BACL</name>
<dbReference type="InterPro" id="IPR040086">
    <property type="entry name" value="MJ0683-like"/>
</dbReference>
<dbReference type="OrthoDB" id="9785699at2"/>
<evidence type="ECO:0000256" key="3">
    <source>
        <dbReference type="ARBA" id="ARBA00023014"/>
    </source>
</evidence>